<dbReference type="EMBL" id="SACP01000021">
    <property type="protein sequence ID" value="RVU15447.1"/>
    <property type="molecule type" value="Genomic_DNA"/>
</dbReference>
<keyword evidence="1" id="KW-0233">DNA recombination</keyword>
<evidence type="ECO:0008006" key="4">
    <source>
        <dbReference type="Google" id="ProtNLM"/>
    </source>
</evidence>
<comment type="caution">
    <text evidence="2">The sequence shown here is derived from an EMBL/GenBank/DDBJ whole genome shotgun (WGS) entry which is preliminary data.</text>
</comment>
<dbReference type="SUPFAM" id="SSF56349">
    <property type="entry name" value="DNA breaking-rejoining enzymes"/>
    <property type="match status" value="1"/>
</dbReference>
<dbReference type="InterPro" id="IPR011010">
    <property type="entry name" value="DNA_brk_join_enz"/>
</dbReference>
<gene>
    <name evidence="2" type="ORF">EOE48_19450</name>
</gene>
<evidence type="ECO:0000313" key="3">
    <source>
        <dbReference type="Proteomes" id="UP000286997"/>
    </source>
</evidence>
<dbReference type="InterPro" id="IPR013762">
    <property type="entry name" value="Integrase-like_cat_sf"/>
</dbReference>
<dbReference type="GO" id="GO:0003677">
    <property type="term" value="F:DNA binding"/>
    <property type="evidence" value="ECO:0007669"/>
    <property type="project" value="InterPro"/>
</dbReference>
<dbReference type="RefSeq" id="WP_127732215.1">
    <property type="nucleotide sequence ID" value="NZ_SACP01000021.1"/>
</dbReference>
<dbReference type="Gene3D" id="1.10.443.10">
    <property type="entry name" value="Intergrase catalytic core"/>
    <property type="match status" value="1"/>
</dbReference>
<evidence type="ECO:0000256" key="1">
    <source>
        <dbReference type="ARBA" id="ARBA00023172"/>
    </source>
</evidence>
<sequence>MARGVLAMPMVVEELVHRPSLSRIGPMIVCESTGRPWRARHFREAWRDGARAAGVPDSVWCMDARAGGITKGSDAGADLDHLRRAATHTTTATTSRYNRDGLSKSRKVAQLRVLNRTASR</sequence>
<reference evidence="2 3" key="1">
    <citation type="submission" date="2019-01" db="EMBL/GenBank/DDBJ databases">
        <authorList>
            <person name="Chen W.-M."/>
        </authorList>
    </citation>
    <scope>NUCLEOTIDE SEQUENCE [LARGE SCALE GENOMIC DNA]</scope>
    <source>
        <strain evidence="2 3">TER-1</strain>
    </source>
</reference>
<name>A0A3S2VLA4_9HYPH</name>
<evidence type="ECO:0000313" key="2">
    <source>
        <dbReference type="EMBL" id="RVU15447.1"/>
    </source>
</evidence>
<dbReference type="GO" id="GO:0006310">
    <property type="term" value="P:DNA recombination"/>
    <property type="evidence" value="ECO:0007669"/>
    <property type="project" value="UniProtKB-KW"/>
</dbReference>
<accession>A0A3S2VLA4</accession>
<proteinExistence type="predicted"/>
<protein>
    <recommendedName>
        <fullName evidence="4">Integrase</fullName>
    </recommendedName>
</protein>
<dbReference type="GO" id="GO:0015074">
    <property type="term" value="P:DNA integration"/>
    <property type="evidence" value="ECO:0007669"/>
    <property type="project" value="InterPro"/>
</dbReference>
<keyword evidence="3" id="KW-1185">Reference proteome</keyword>
<dbReference type="AlphaFoldDB" id="A0A3S2VLA4"/>
<dbReference type="Proteomes" id="UP000286997">
    <property type="component" value="Unassembled WGS sequence"/>
</dbReference>
<organism evidence="2 3">
    <name type="scientific">Methylobacterium oryzihabitans</name>
    <dbReference type="NCBI Taxonomy" id="2499852"/>
    <lineage>
        <taxon>Bacteria</taxon>
        <taxon>Pseudomonadati</taxon>
        <taxon>Pseudomonadota</taxon>
        <taxon>Alphaproteobacteria</taxon>
        <taxon>Hyphomicrobiales</taxon>
        <taxon>Methylobacteriaceae</taxon>
        <taxon>Methylobacterium</taxon>
    </lineage>
</organism>
<dbReference type="OrthoDB" id="7800649at2"/>